<dbReference type="Proteomes" id="UP000260644">
    <property type="component" value="Unassembled WGS sequence"/>
</dbReference>
<organism evidence="2 3">
    <name type="scientific">Chitinophaga silvatica</name>
    <dbReference type="NCBI Taxonomy" id="2282649"/>
    <lineage>
        <taxon>Bacteria</taxon>
        <taxon>Pseudomonadati</taxon>
        <taxon>Bacteroidota</taxon>
        <taxon>Chitinophagia</taxon>
        <taxon>Chitinophagales</taxon>
        <taxon>Chitinophagaceae</taxon>
        <taxon>Chitinophaga</taxon>
    </lineage>
</organism>
<dbReference type="InterPro" id="IPR036291">
    <property type="entry name" value="NAD(P)-bd_dom_sf"/>
</dbReference>
<comment type="caution">
    <text evidence="2">The sequence shown here is derived from an EMBL/GenBank/DDBJ whole genome shotgun (WGS) entry which is preliminary data.</text>
</comment>
<dbReference type="Pfam" id="PF08240">
    <property type="entry name" value="ADH_N"/>
    <property type="match status" value="1"/>
</dbReference>
<dbReference type="AlphaFoldDB" id="A0A3E1YHG5"/>
<evidence type="ECO:0000313" key="2">
    <source>
        <dbReference type="EMBL" id="RFS26885.1"/>
    </source>
</evidence>
<dbReference type="InterPro" id="IPR052711">
    <property type="entry name" value="Zinc_ADH-like"/>
</dbReference>
<dbReference type="Gene3D" id="3.90.180.10">
    <property type="entry name" value="Medium-chain alcohol dehydrogenases, catalytic domain"/>
    <property type="match status" value="1"/>
</dbReference>
<dbReference type="PANTHER" id="PTHR45033">
    <property type="match status" value="1"/>
</dbReference>
<dbReference type="SUPFAM" id="SSF50129">
    <property type="entry name" value="GroES-like"/>
    <property type="match status" value="1"/>
</dbReference>
<name>A0A3E1YHG5_9BACT</name>
<dbReference type="PANTHER" id="PTHR45033:SF2">
    <property type="entry name" value="ZINC-TYPE ALCOHOL DEHYDROGENASE-LIKE PROTEIN C1773.06C"/>
    <property type="match status" value="1"/>
</dbReference>
<protein>
    <submittedName>
        <fullName evidence="2">Zinc-binding alcohol dehydrogenase family protein</fullName>
    </submittedName>
</protein>
<dbReference type="InterPro" id="IPR013154">
    <property type="entry name" value="ADH-like_N"/>
</dbReference>
<feature type="domain" description="Alcohol dehydrogenase-like N-terminal" evidence="1">
    <location>
        <begin position="55"/>
        <end position="155"/>
    </location>
</feature>
<gene>
    <name evidence="2" type="ORF">DVR12_03625</name>
</gene>
<evidence type="ECO:0000259" key="1">
    <source>
        <dbReference type="Pfam" id="PF08240"/>
    </source>
</evidence>
<dbReference type="Gene3D" id="3.40.50.720">
    <property type="entry name" value="NAD(P)-binding Rossmann-like Domain"/>
    <property type="match status" value="1"/>
</dbReference>
<sequence length="378" mass="42283">MRALAIVSKDTFNLKPEECEIISRDEIDINGIPVYLSLLDVPNSEFNSTYIENEDLVYVRKTAFSLNFRDKALCFTAARYLQNQGNQSYWPIGSDFCGIVEKVGPGVKTLKVGDRVIPNYAYPYSGFPNVYPGVGTNSSSKEYEVFHYSKLISIPESMSDEIGGAFTIGAQTSFGIINKLNLRGDEDILITSGTSSTSLSILSAIKNKVGKICVCTSRKECIQKLKDLGADDVIIMEDRYNMLNSEQLKIQIEKRSGFDIIVDPFSDVYLPQLISSLHYGGKYITCGIFEQMPYENKPNSNQSVQSILELMINLTIRNAQIIGNCLGEKQDLINAISGFQDNEFNIVIDSVFDFSNIGKFVHRSFSESNKFGKVVFKY</sequence>
<dbReference type="Pfam" id="PF13602">
    <property type="entry name" value="ADH_zinc_N_2"/>
    <property type="match status" value="1"/>
</dbReference>
<dbReference type="EMBL" id="QPMM01000001">
    <property type="protein sequence ID" value="RFS26885.1"/>
    <property type="molecule type" value="Genomic_DNA"/>
</dbReference>
<accession>A0A3E1YHG5</accession>
<evidence type="ECO:0000313" key="3">
    <source>
        <dbReference type="Proteomes" id="UP000260644"/>
    </source>
</evidence>
<proteinExistence type="predicted"/>
<dbReference type="OrthoDB" id="9787435at2"/>
<keyword evidence="3" id="KW-1185">Reference proteome</keyword>
<dbReference type="InterPro" id="IPR011032">
    <property type="entry name" value="GroES-like_sf"/>
</dbReference>
<dbReference type="RefSeq" id="WP_116974078.1">
    <property type="nucleotide sequence ID" value="NZ_QPMM01000001.1"/>
</dbReference>
<reference evidence="2 3" key="1">
    <citation type="submission" date="2018-07" db="EMBL/GenBank/DDBJ databases">
        <title>Chitinophaga K2CV101002-2 sp. nov., isolated from a monsoon evergreen broad-leaved forest soil.</title>
        <authorList>
            <person name="Lv Y."/>
        </authorList>
    </citation>
    <scope>NUCLEOTIDE SEQUENCE [LARGE SCALE GENOMIC DNA]</scope>
    <source>
        <strain evidence="2 3">GDMCC 1.1288</strain>
    </source>
</reference>
<dbReference type="SUPFAM" id="SSF51735">
    <property type="entry name" value="NAD(P)-binding Rossmann-fold domains"/>
    <property type="match status" value="1"/>
</dbReference>